<evidence type="ECO:0000259" key="6">
    <source>
        <dbReference type="Pfam" id="PF04542"/>
    </source>
</evidence>
<dbReference type="GO" id="GO:0016987">
    <property type="term" value="F:sigma factor activity"/>
    <property type="evidence" value="ECO:0007669"/>
    <property type="project" value="UniProtKB-KW"/>
</dbReference>
<dbReference type="InterPro" id="IPR039425">
    <property type="entry name" value="RNA_pol_sigma-70-like"/>
</dbReference>
<evidence type="ECO:0000256" key="4">
    <source>
        <dbReference type="ARBA" id="ARBA00023163"/>
    </source>
</evidence>
<evidence type="ECO:0000256" key="1">
    <source>
        <dbReference type="ARBA" id="ARBA00010641"/>
    </source>
</evidence>
<dbReference type="InterPro" id="IPR036388">
    <property type="entry name" value="WH-like_DNA-bd_sf"/>
</dbReference>
<dbReference type="CDD" id="cd06171">
    <property type="entry name" value="Sigma70_r4"/>
    <property type="match status" value="1"/>
</dbReference>
<dbReference type="GO" id="GO:0006352">
    <property type="term" value="P:DNA-templated transcription initiation"/>
    <property type="evidence" value="ECO:0007669"/>
    <property type="project" value="InterPro"/>
</dbReference>
<dbReference type="PANTHER" id="PTHR43133">
    <property type="entry name" value="RNA POLYMERASE ECF-TYPE SIGMA FACTO"/>
    <property type="match status" value="1"/>
</dbReference>
<sequence length="174" mass="20739">METQKVWIDLNEELYFFILKKVKNKSIANDVLQNTFYKIHKSIAQLKDEKKLRSWAFQIARNEIINFFNQEKVYEMKTDWNRVEDEAFFTDVCCFDKFIEELPKKYRDSIELIYVKGKKQQEAADELEISLTNVKARVRRAKEMLKSKLNECCKYEYDEQGNLTGESNCAACNQ</sequence>
<keyword evidence="2" id="KW-0805">Transcription regulation</keyword>
<dbReference type="InterPro" id="IPR013324">
    <property type="entry name" value="RNA_pol_sigma_r3/r4-like"/>
</dbReference>
<protein>
    <submittedName>
        <fullName evidence="8">Sigma-70 family RNA polymerase sigma factor</fullName>
    </submittedName>
</protein>
<dbReference type="InterPro" id="IPR007627">
    <property type="entry name" value="RNA_pol_sigma70_r2"/>
</dbReference>
<dbReference type="OrthoDB" id="9795666at2"/>
<proteinExistence type="inferred from homology"/>
<dbReference type="Proteomes" id="UP000257127">
    <property type="component" value="Unassembled WGS sequence"/>
</dbReference>
<feature type="coiled-coil region" evidence="5">
    <location>
        <begin position="124"/>
        <end position="151"/>
    </location>
</feature>
<dbReference type="Pfam" id="PF08281">
    <property type="entry name" value="Sigma70_r4_2"/>
    <property type="match status" value="1"/>
</dbReference>
<dbReference type="GO" id="GO:0003677">
    <property type="term" value="F:DNA binding"/>
    <property type="evidence" value="ECO:0007669"/>
    <property type="project" value="InterPro"/>
</dbReference>
<dbReference type="NCBIfam" id="TIGR02937">
    <property type="entry name" value="sigma70-ECF"/>
    <property type="match status" value="1"/>
</dbReference>
<dbReference type="Gene3D" id="1.10.10.10">
    <property type="entry name" value="Winged helix-like DNA-binding domain superfamily/Winged helix DNA-binding domain"/>
    <property type="match status" value="1"/>
</dbReference>
<dbReference type="InterPro" id="IPR013249">
    <property type="entry name" value="RNA_pol_sigma70_r4_t2"/>
</dbReference>
<keyword evidence="3" id="KW-0731">Sigma factor</keyword>
<feature type="domain" description="RNA polymerase sigma-70 region 2" evidence="6">
    <location>
        <begin position="14"/>
        <end position="71"/>
    </location>
</feature>
<dbReference type="SUPFAM" id="SSF88946">
    <property type="entry name" value="Sigma2 domain of RNA polymerase sigma factors"/>
    <property type="match status" value="1"/>
</dbReference>
<dbReference type="PANTHER" id="PTHR43133:SF62">
    <property type="entry name" value="RNA POLYMERASE SIGMA FACTOR SIGZ"/>
    <property type="match status" value="1"/>
</dbReference>
<comment type="caution">
    <text evidence="8">The sequence shown here is derived from an EMBL/GenBank/DDBJ whole genome shotgun (WGS) entry which is preliminary data.</text>
</comment>
<evidence type="ECO:0000259" key="7">
    <source>
        <dbReference type="Pfam" id="PF08281"/>
    </source>
</evidence>
<dbReference type="AlphaFoldDB" id="A0A3E1EUX8"/>
<dbReference type="InterPro" id="IPR014284">
    <property type="entry name" value="RNA_pol_sigma-70_dom"/>
</dbReference>
<dbReference type="EMBL" id="QURB01000010">
    <property type="protein sequence ID" value="RFC53283.1"/>
    <property type="molecule type" value="Genomic_DNA"/>
</dbReference>
<feature type="domain" description="RNA polymerase sigma factor 70 region 4 type 2" evidence="7">
    <location>
        <begin position="95"/>
        <end position="145"/>
    </location>
</feature>
<name>A0A3E1EUX8_9FLAO</name>
<evidence type="ECO:0000256" key="3">
    <source>
        <dbReference type="ARBA" id="ARBA00023082"/>
    </source>
</evidence>
<evidence type="ECO:0000313" key="9">
    <source>
        <dbReference type="Proteomes" id="UP000257127"/>
    </source>
</evidence>
<keyword evidence="5" id="KW-0175">Coiled coil</keyword>
<organism evidence="8 9">
    <name type="scientific">Brumimicrobium aurantiacum</name>
    <dbReference type="NCBI Taxonomy" id="1737063"/>
    <lineage>
        <taxon>Bacteria</taxon>
        <taxon>Pseudomonadati</taxon>
        <taxon>Bacteroidota</taxon>
        <taxon>Flavobacteriia</taxon>
        <taxon>Flavobacteriales</taxon>
        <taxon>Crocinitomicaceae</taxon>
        <taxon>Brumimicrobium</taxon>
    </lineage>
</organism>
<gene>
    <name evidence="8" type="ORF">DXU93_13855</name>
</gene>
<dbReference type="InterPro" id="IPR013325">
    <property type="entry name" value="RNA_pol_sigma_r2"/>
</dbReference>
<comment type="similarity">
    <text evidence="1">Belongs to the sigma-70 factor family. ECF subfamily.</text>
</comment>
<keyword evidence="4" id="KW-0804">Transcription</keyword>
<evidence type="ECO:0000256" key="2">
    <source>
        <dbReference type="ARBA" id="ARBA00023015"/>
    </source>
</evidence>
<keyword evidence="9" id="KW-1185">Reference proteome</keyword>
<dbReference type="SUPFAM" id="SSF88659">
    <property type="entry name" value="Sigma3 and sigma4 domains of RNA polymerase sigma factors"/>
    <property type="match status" value="1"/>
</dbReference>
<evidence type="ECO:0000313" key="8">
    <source>
        <dbReference type="EMBL" id="RFC53283.1"/>
    </source>
</evidence>
<dbReference type="Gene3D" id="1.10.1740.10">
    <property type="match status" value="1"/>
</dbReference>
<dbReference type="RefSeq" id="WP_116881904.1">
    <property type="nucleotide sequence ID" value="NZ_QURB01000010.1"/>
</dbReference>
<reference evidence="8 9" key="1">
    <citation type="submission" date="2018-08" db="EMBL/GenBank/DDBJ databases">
        <title>The draft genome squence of Brumimicrobium sp. N62.</title>
        <authorList>
            <person name="Du Z.-J."/>
            <person name="Luo H.-R."/>
        </authorList>
    </citation>
    <scope>NUCLEOTIDE SEQUENCE [LARGE SCALE GENOMIC DNA]</scope>
    <source>
        <strain evidence="8 9">N62</strain>
    </source>
</reference>
<dbReference type="Pfam" id="PF04542">
    <property type="entry name" value="Sigma70_r2"/>
    <property type="match status" value="1"/>
</dbReference>
<accession>A0A3E1EUX8</accession>
<evidence type="ECO:0000256" key="5">
    <source>
        <dbReference type="SAM" id="Coils"/>
    </source>
</evidence>